<dbReference type="Proteomes" id="UP000639396">
    <property type="component" value="Unassembled WGS sequence"/>
</dbReference>
<keyword evidence="3 6" id="KW-0812">Transmembrane</keyword>
<dbReference type="SUPFAM" id="SSF103473">
    <property type="entry name" value="MFS general substrate transporter"/>
    <property type="match status" value="1"/>
</dbReference>
<feature type="transmembrane region" description="Helical" evidence="6">
    <location>
        <begin position="387"/>
        <end position="409"/>
    </location>
</feature>
<dbReference type="AlphaFoldDB" id="A0A927H0X9"/>
<feature type="transmembrane region" description="Helical" evidence="6">
    <location>
        <begin position="316"/>
        <end position="338"/>
    </location>
</feature>
<proteinExistence type="predicted"/>
<feature type="transmembrane region" description="Helical" evidence="6">
    <location>
        <begin position="24"/>
        <end position="42"/>
    </location>
</feature>
<comment type="caution">
    <text evidence="8">The sequence shown here is derived from an EMBL/GenBank/DDBJ whole genome shotgun (WGS) entry which is preliminary data.</text>
</comment>
<feature type="domain" description="Major facilitator superfamily (MFS) profile" evidence="7">
    <location>
        <begin position="26"/>
        <end position="483"/>
    </location>
</feature>
<evidence type="ECO:0000256" key="2">
    <source>
        <dbReference type="ARBA" id="ARBA00022448"/>
    </source>
</evidence>
<dbReference type="GO" id="GO:0022857">
    <property type="term" value="F:transmembrane transporter activity"/>
    <property type="evidence" value="ECO:0007669"/>
    <property type="project" value="InterPro"/>
</dbReference>
<dbReference type="CDD" id="cd17321">
    <property type="entry name" value="MFS_MMR_MDR_like"/>
    <property type="match status" value="1"/>
</dbReference>
<feature type="transmembrane region" description="Helical" evidence="6">
    <location>
        <begin position="149"/>
        <end position="172"/>
    </location>
</feature>
<dbReference type="InterPro" id="IPR011701">
    <property type="entry name" value="MFS"/>
</dbReference>
<dbReference type="EMBL" id="JACXJA010000015">
    <property type="protein sequence ID" value="MBD2862924.1"/>
    <property type="molecule type" value="Genomic_DNA"/>
</dbReference>
<feature type="transmembrane region" description="Helical" evidence="6">
    <location>
        <begin position="421"/>
        <end position="442"/>
    </location>
</feature>
<reference evidence="8" key="1">
    <citation type="submission" date="2020-09" db="EMBL/GenBank/DDBJ databases">
        <title>A novel bacterium of genus Paenibacillus, isolated from South China Sea.</title>
        <authorList>
            <person name="Huang H."/>
            <person name="Mo K."/>
            <person name="Hu Y."/>
        </authorList>
    </citation>
    <scope>NUCLEOTIDE SEQUENCE</scope>
    <source>
        <strain evidence="8">IB182363</strain>
    </source>
</reference>
<evidence type="ECO:0000256" key="3">
    <source>
        <dbReference type="ARBA" id="ARBA00022692"/>
    </source>
</evidence>
<feature type="transmembrane region" description="Helical" evidence="6">
    <location>
        <begin position="62"/>
        <end position="80"/>
    </location>
</feature>
<dbReference type="PANTHER" id="PTHR42718">
    <property type="entry name" value="MAJOR FACILITATOR SUPERFAMILY MULTIDRUG TRANSPORTER MFSC"/>
    <property type="match status" value="1"/>
</dbReference>
<protein>
    <submittedName>
        <fullName evidence="8">MFS transporter</fullName>
    </submittedName>
</protein>
<keyword evidence="5 6" id="KW-0472">Membrane</keyword>
<evidence type="ECO:0000313" key="8">
    <source>
        <dbReference type="EMBL" id="MBD2862924.1"/>
    </source>
</evidence>
<keyword evidence="4 6" id="KW-1133">Transmembrane helix</keyword>
<dbReference type="Pfam" id="PF07690">
    <property type="entry name" value="MFS_1"/>
    <property type="match status" value="1"/>
</dbReference>
<dbReference type="PANTHER" id="PTHR42718:SF39">
    <property type="entry name" value="ACTINORHODIN TRANSPORTER-RELATED"/>
    <property type="match status" value="1"/>
</dbReference>
<dbReference type="Gene3D" id="1.20.1720.10">
    <property type="entry name" value="Multidrug resistance protein D"/>
    <property type="match status" value="1"/>
</dbReference>
<evidence type="ECO:0000313" key="9">
    <source>
        <dbReference type="Proteomes" id="UP000639396"/>
    </source>
</evidence>
<feature type="transmembrane region" description="Helical" evidence="6">
    <location>
        <begin position="92"/>
        <end position="110"/>
    </location>
</feature>
<dbReference type="GO" id="GO:0005886">
    <property type="term" value="C:plasma membrane"/>
    <property type="evidence" value="ECO:0007669"/>
    <property type="project" value="UniProtKB-SubCell"/>
</dbReference>
<evidence type="ECO:0000256" key="1">
    <source>
        <dbReference type="ARBA" id="ARBA00004651"/>
    </source>
</evidence>
<name>A0A927H0X9_9BACL</name>
<dbReference type="PRINTS" id="PR01036">
    <property type="entry name" value="TCRTETB"/>
</dbReference>
<gene>
    <name evidence="8" type="ORF">IDH45_13110</name>
</gene>
<dbReference type="InterPro" id="IPR036259">
    <property type="entry name" value="MFS_trans_sf"/>
</dbReference>
<feature type="transmembrane region" description="Helical" evidence="6">
    <location>
        <begin position="216"/>
        <end position="234"/>
    </location>
</feature>
<keyword evidence="9" id="KW-1185">Reference proteome</keyword>
<evidence type="ECO:0000256" key="6">
    <source>
        <dbReference type="SAM" id="Phobius"/>
    </source>
</evidence>
<dbReference type="PROSITE" id="PS50850">
    <property type="entry name" value="MFS"/>
    <property type="match status" value="1"/>
</dbReference>
<feature type="transmembrane region" description="Helical" evidence="6">
    <location>
        <begin position="240"/>
        <end position="264"/>
    </location>
</feature>
<sequence length="483" mass="51774">MTTLLSASPARESAADHQVHPKRWYALAVMLLSILLISLNTYMVQVALPLIQDSLHAAFSEAQLIVTGFSLGLAIALIVSGKLGDLYGRKRMMAIGVSGFTIMAAIGGIATDPAVMIPVRVLQGLAAALIQPQVLSTLQVCFPPKEKALAFGIYGAVIGIGFAFGLLLGGMIVEWNVFGLGWRAIFFIHVPFGLLILSLLPIVPESRGAREQRMDWAGAFMLGAGLFLLVYPLSEGQKQGWPLWTLGCMLAAALILFKFTVVQIGKRNRGTYPLIDLNIFKHRTFRVGILTAAMIYLGMFSFFFILTYYLQFGLRYDVQATSLVFLPLGAGFFIASLFSSRLVGRWGTKVLRLGAIAMGSGSLLLIGSLRVDPVHLLHTRNMGILTIYGFGLGLAATPLVNVVLGAVPARDAGTGSGLFNTWMYLANSIGVALIGLLFSAVLGNSSGGAELPDYVRAFTSALAVTGGLGFLAYICLCFLPDRP</sequence>
<feature type="transmembrane region" description="Helical" evidence="6">
    <location>
        <begin position="454"/>
        <end position="479"/>
    </location>
</feature>
<feature type="transmembrane region" description="Helical" evidence="6">
    <location>
        <begin position="184"/>
        <end position="204"/>
    </location>
</feature>
<keyword evidence="2" id="KW-0813">Transport</keyword>
<feature type="transmembrane region" description="Helical" evidence="6">
    <location>
        <begin position="285"/>
        <end position="310"/>
    </location>
</feature>
<evidence type="ECO:0000256" key="4">
    <source>
        <dbReference type="ARBA" id="ARBA00022989"/>
    </source>
</evidence>
<feature type="transmembrane region" description="Helical" evidence="6">
    <location>
        <begin position="350"/>
        <end position="367"/>
    </location>
</feature>
<comment type="subcellular location">
    <subcellularLocation>
        <location evidence="1">Cell membrane</location>
        <topology evidence="1">Multi-pass membrane protein</topology>
    </subcellularLocation>
</comment>
<evidence type="ECO:0000256" key="5">
    <source>
        <dbReference type="ARBA" id="ARBA00023136"/>
    </source>
</evidence>
<dbReference type="Gene3D" id="1.20.1250.20">
    <property type="entry name" value="MFS general substrate transporter like domains"/>
    <property type="match status" value="1"/>
</dbReference>
<dbReference type="InterPro" id="IPR020846">
    <property type="entry name" value="MFS_dom"/>
</dbReference>
<organism evidence="8 9">
    <name type="scientific">Paenibacillus oceani</name>
    <dbReference type="NCBI Taxonomy" id="2772510"/>
    <lineage>
        <taxon>Bacteria</taxon>
        <taxon>Bacillati</taxon>
        <taxon>Bacillota</taxon>
        <taxon>Bacilli</taxon>
        <taxon>Bacillales</taxon>
        <taxon>Paenibacillaceae</taxon>
        <taxon>Paenibacillus</taxon>
    </lineage>
</organism>
<dbReference type="RefSeq" id="WP_190928249.1">
    <property type="nucleotide sequence ID" value="NZ_JACXJA010000015.1"/>
</dbReference>
<accession>A0A927H0X9</accession>
<evidence type="ECO:0000259" key="7">
    <source>
        <dbReference type="PROSITE" id="PS50850"/>
    </source>
</evidence>
<feature type="transmembrane region" description="Helical" evidence="6">
    <location>
        <begin position="122"/>
        <end position="142"/>
    </location>
</feature>